<gene>
    <name evidence="4" type="ORF">SAMN06269173_1162</name>
</gene>
<dbReference type="AlphaFoldDB" id="A0A239AW05"/>
<evidence type="ECO:0008006" key="6">
    <source>
        <dbReference type="Google" id="ProtNLM"/>
    </source>
</evidence>
<organism evidence="4 5">
    <name type="scientific">Hymenobacter mucosus</name>
    <dbReference type="NCBI Taxonomy" id="1411120"/>
    <lineage>
        <taxon>Bacteria</taxon>
        <taxon>Pseudomonadati</taxon>
        <taxon>Bacteroidota</taxon>
        <taxon>Cytophagia</taxon>
        <taxon>Cytophagales</taxon>
        <taxon>Hymenobacteraceae</taxon>
        <taxon>Hymenobacter</taxon>
    </lineage>
</organism>
<dbReference type="Pfam" id="PF13101">
    <property type="entry name" value="DUF3945"/>
    <property type="match status" value="1"/>
</dbReference>
<evidence type="ECO:0000259" key="3">
    <source>
        <dbReference type="Pfam" id="PF13351"/>
    </source>
</evidence>
<dbReference type="Proteomes" id="UP000198310">
    <property type="component" value="Unassembled WGS sequence"/>
</dbReference>
<feature type="compositionally biased region" description="Polar residues" evidence="1">
    <location>
        <begin position="899"/>
        <end position="911"/>
    </location>
</feature>
<accession>A0A239AW05</accession>
<evidence type="ECO:0000259" key="2">
    <source>
        <dbReference type="Pfam" id="PF13101"/>
    </source>
</evidence>
<dbReference type="Pfam" id="PF13351">
    <property type="entry name" value="DUF4099"/>
    <property type="match status" value="1"/>
</dbReference>
<feature type="domain" description="DUF4099" evidence="3">
    <location>
        <begin position="701"/>
        <end position="776"/>
    </location>
</feature>
<proteinExistence type="predicted"/>
<sequence length="935" mass="100277">MAEQEVVSTPEAVAPTPAAPQVIYLNGLPNPKGEIDPTLLSNTQAAYSLFQLKVDPNNPNRAEATHLPGADAQLINGYHATMRPMFHLNGAPTSGEEFVHTNKPAIFERQGESWKMTEQGRASFAYRPQGPEGANYRVSIPEYQPIQDAPTTQAPNNTDSAAGELQIRWRQQDKEVAPMLELRAYVAQLDKAGIAVGAMSFGQQPDGKLSSSFDVTYDPKSPLLLQLESTLQAIHQVKNGVEVVEKYDQTVNRWNSLSPDDQQKVMPGAAQVVDAFNSKQWERMNARLTTVPSENLTGPEQAQQSAAAVRVEQVTQYQGVSREQLIQEAPNVSPLPTTAAQAQQSQLTAQAAELASEVATTTGATRNAAEAKLETVADQAMNGPSTSKAEKADALRDEAVTKLGVGEQQPAPKVAAAPAEAEQQSAAGELQIKWKQQGEGVAPLLEMRAYLDQLKDSGVAVGPMKFDRGADGKLSGSFGVSYDPASPDLAKLEGTIQGLKRVGNGVEVVDTPEQVAARRRSIGVDGQDQATDLGYSVKEAFGVKQWDALSAQLSQAPKQALTGPEQVQQEAGIERVGQVAKQRGITKEEVIQEGKSLLDIDTSGNPVSAFLKNFYAQLNGAPKTRQSLEVDYDKTRQELQQRLTRLAGNATPSDQLKQGTRAEQVIPAPAVVTPAATSPSVAAPAAAPTQQPTVPARAPKFTEADIPQKVLATMGLTVADLKASGQMEKLLKGEKTDLLAMQASGKEGQEPVKFDAKMVLHREANGSATLKMELPKRQLEIPNEIGGQPFTPEQRKQLETEGTAGLVRGLKDEKGNTYNGYVGIDKEMNKVVVLPENKVSIKDTIAGVKLTPEQSKDLREGKAVALSNMARGDGGKPYDGTAQIVASKASIVVKPTPEQPMQKQTTEVAQSTTKTVKTEVPTVEAPKPKVRGPRL</sequence>
<evidence type="ECO:0000313" key="5">
    <source>
        <dbReference type="Proteomes" id="UP000198310"/>
    </source>
</evidence>
<reference evidence="5" key="1">
    <citation type="submission" date="2017-06" db="EMBL/GenBank/DDBJ databases">
        <authorList>
            <person name="Varghese N."/>
            <person name="Submissions S."/>
        </authorList>
    </citation>
    <scope>NUCLEOTIDE SEQUENCE [LARGE SCALE GENOMIC DNA]</scope>
    <source>
        <strain evidence="5">DSM 28041</strain>
    </source>
</reference>
<dbReference type="EMBL" id="FZNS01000016">
    <property type="protein sequence ID" value="SNR99906.1"/>
    <property type="molecule type" value="Genomic_DNA"/>
</dbReference>
<name>A0A239AW05_9BACT</name>
<keyword evidence="5" id="KW-1185">Reference proteome</keyword>
<feature type="domain" description="DUF3945" evidence="2">
    <location>
        <begin position="843"/>
        <end position="888"/>
    </location>
</feature>
<dbReference type="InterPro" id="IPR025343">
    <property type="entry name" value="DUF4099"/>
</dbReference>
<dbReference type="RefSeq" id="WP_179225600.1">
    <property type="nucleotide sequence ID" value="NZ_FZNS01000016.1"/>
</dbReference>
<protein>
    <recommendedName>
        <fullName evidence="6">DUF3945 domain-containing protein</fullName>
    </recommendedName>
</protein>
<feature type="compositionally biased region" description="Low complexity" evidence="1">
    <location>
        <begin position="912"/>
        <end position="924"/>
    </location>
</feature>
<dbReference type="InterPro" id="IPR025222">
    <property type="entry name" value="DUF3945"/>
</dbReference>
<evidence type="ECO:0000256" key="1">
    <source>
        <dbReference type="SAM" id="MobiDB-lite"/>
    </source>
</evidence>
<feature type="region of interest" description="Disordered" evidence="1">
    <location>
        <begin position="895"/>
        <end position="935"/>
    </location>
</feature>
<evidence type="ECO:0000313" key="4">
    <source>
        <dbReference type="EMBL" id="SNR99906.1"/>
    </source>
</evidence>